<dbReference type="Proteomes" id="UP000807025">
    <property type="component" value="Unassembled WGS sequence"/>
</dbReference>
<dbReference type="AlphaFoldDB" id="A0A9P6D337"/>
<feature type="compositionally biased region" description="Low complexity" evidence="1">
    <location>
        <begin position="147"/>
        <end position="179"/>
    </location>
</feature>
<feature type="region of interest" description="Disordered" evidence="1">
    <location>
        <begin position="145"/>
        <end position="179"/>
    </location>
</feature>
<keyword evidence="3" id="KW-1185">Reference proteome</keyword>
<dbReference type="OrthoDB" id="10343878at2759"/>
<organism evidence="2 3">
    <name type="scientific">Pleurotus eryngii</name>
    <name type="common">Boletus of the steppes</name>
    <dbReference type="NCBI Taxonomy" id="5323"/>
    <lineage>
        <taxon>Eukaryota</taxon>
        <taxon>Fungi</taxon>
        <taxon>Dikarya</taxon>
        <taxon>Basidiomycota</taxon>
        <taxon>Agaricomycotina</taxon>
        <taxon>Agaricomycetes</taxon>
        <taxon>Agaricomycetidae</taxon>
        <taxon>Agaricales</taxon>
        <taxon>Pleurotineae</taxon>
        <taxon>Pleurotaceae</taxon>
        <taxon>Pleurotus</taxon>
    </lineage>
</organism>
<evidence type="ECO:0000256" key="1">
    <source>
        <dbReference type="SAM" id="MobiDB-lite"/>
    </source>
</evidence>
<dbReference type="EMBL" id="MU154636">
    <property type="protein sequence ID" value="KAF9490686.1"/>
    <property type="molecule type" value="Genomic_DNA"/>
</dbReference>
<evidence type="ECO:0000313" key="3">
    <source>
        <dbReference type="Proteomes" id="UP000807025"/>
    </source>
</evidence>
<proteinExistence type="predicted"/>
<sequence>MASPHPSQANVSDYMDAEDTMDIEEARTPCNWNSAFEAEIIAESRNTSDGYVGNHEDVNHTQDHPMTRQDFIDISQYLGKLSSAVHEAAEINKQIFDSLLSEVRMNLNAASPVGESGCRFPAFAGSAGEEAVSLRVFDTIERLPVGTSRSTTKKTTAPPRAKKTTAPPSTKKTTAPPSTWRSQDAFICSSFSLTSSFPFISFFFFTESSLNDGLDADPSVITIE</sequence>
<comment type="caution">
    <text evidence="2">The sequence shown here is derived from an EMBL/GenBank/DDBJ whole genome shotgun (WGS) entry which is preliminary data.</text>
</comment>
<protein>
    <submittedName>
        <fullName evidence="2">Uncharacterized protein</fullName>
    </submittedName>
</protein>
<evidence type="ECO:0000313" key="2">
    <source>
        <dbReference type="EMBL" id="KAF9490686.1"/>
    </source>
</evidence>
<reference evidence="2" key="1">
    <citation type="submission" date="2020-11" db="EMBL/GenBank/DDBJ databases">
        <authorList>
            <consortium name="DOE Joint Genome Institute"/>
            <person name="Ahrendt S."/>
            <person name="Riley R."/>
            <person name="Andreopoulos W."/>
            <person name="Labutti K."/>
            <person name="Pangilinan J."/>
            <person name="Ruiz-Duenas F.J."/>
            <person name="Barrasa J.M."/>
            <person name="Sanchez-Garcia M."/>
            <person name="Camarero S."/>
            <person name="Miyauchi S."/>
            <person name="Serrano A."/>
            <person name="Linde D."/>
            <person name="Babiker R."/>
            <person name="Drula E."/>
            <person name="Ayuso-Fernandez I."/>
            <person name="Pacheco R."/>
            <person name="Padilla G."/>
            <person name="Ferreira P."/>
            <person name="Barriuso J."/>
            <person name="Kellner H."/>
            <person name="Castanera R."/>
            <person name="Alfaro M."/>
            <person name="Ramirez L."/>
            <person name="Pisabarro A.G."/>
            <person name="Kuo A."/>
            <person name="Tritt A."/>
            <person name="Lipzen A."/>
            <person name="He G."/>
            <person name="Yan M."/>
            <person name="Ng V."/>
            <person name="Cullen D."/>
            <person name="Martin F."/>
            <person name="Rosso M.-N."/>
            <person name="Henrissat B."/>
            <person name="Hibbett D."/>
            <person name="Martinez A.T."/>
            <person name="Grigoriev I.V."/>
        </authorList>
    </citation>
    <scope>NUCLEOTIDE SEQUENCE</scope>
    <source>
        <strain evidence="2">ATCC 90797</strain>
    </source>
</reference>
<gene>
    <name evidence="2" type="ORF">BDN71DRAFT_1511093</name>
</gene>
<accession>A0A9P6D337</accession>
<name>A0A9P6D337_PLEER</name>